<evidence type="ECO:0000313" key="2">
    <source>
        <dbReference type="WBParaSite" id="ALUE_0000174601-mRNA-1"/>
    </source>
</evidence>
<name>A0A0M3HJQ1_ASCLU</name>
<protein>
    <submittedName>
        <fullName evidence="2">FLYWCH-type domain-containing protein</fullName>
    </submittedName>
</protein>
<organism evidence="1 2">
    <name type="scientific">Ascaris lumbricoides</name>
    <name type="common">Giant roundworm</name>
    <dbReference type="NCBI Taxonomy" id="6252"/>
    <lineage>
        <taxon>Eukaryota</taxon>
        <taxon>Metazoa</taxon>
        <taxon>Ecdysozoa</taxon>
        <taxon>Nematoda</taxon>
        <taxon>Chromadorea</taxon>
        <taxon>Rhabditida</taxon>
        <taxon>Spirurina</taxon>
        <taxon>Ascaridomorpha</taxon>
        <taxon>Ascaridoidea</taxon>
        <taxon>Ascarididae</taxon>
        <taxon>Ascaris</taxon>
    </lineage>
</organism>
<sequence length="57" mass="6629">MEKNTVAQKREDGKYCAQLCLNLIDEPRKKGIHNHVEQEWKSCGLLHGRSISAHWKL</sequence>
<reference evidence="2" key="1">
    <citation type="submission" date="2017-02" db="UniProtKB">
        <authorList>
            <consortium name="WormBaseParasite"/>
        </authorList>
    </citation>
    <scope>IDENTIFICATION</scope>
</reference>
<evidence type="ECO:0000313" key="1">
    <source>
        <dbReference type="Proteomes" id="UP000036681"/>
    </source>
</evidence>
<dbReference type="AlphaFoldDB" id="A0A0M3HJQ1"/>
<accession>A0A0M3HJQ1</accession>
<dbReference type="Proteomes" id="UP000036681">
    <property type="component" value="Unplaced"/>
</dbReference>
<keyword evidence="1" id="KW-1185">Reference proteome</keyword>
<proteinExistence type="predicted"/>
<dbReference type="WBParaSite" id="ALUE_0000174601-mRNA-1">
    <property type="protein sequence ID" value="ALUE_0000174601-mRNA-1"/>
    <property type="gene ID" value="ALUE_0000174601"/>
</dbReference>